<comment type="similarity">
    <text evidence="6">Belongs to the methyltransferase superfamily. RlmI family.</text>
</comment>
<dbReference type="InterPro" id="IPR036974">
    <property type="entry name" value="PUA_sf"/>
</dbReference>
<dbReference type="Proteomes" id="UP000028828">
    <property type="component" value="Unassembled WGS sequence"/>
</dbReference>
<feature type="compositionally biased region" description="Acidic residues" evidence="7">
    <location>
        <begin position="451"/>
        <end position="462"/>
    </location>
</feature>
<keyword evidence="5" id="KW-0949">S-adenosyl-L-methionine</keyword>
<feature type="compositionally biased region" description="Polar residues" evidence="7">
    <location>
        <begin position="566"/>
        <end position="581"/>
    </location>
</feature>
<feature type="region of interest" description="Disordered" evidence="7">
    <location>
        <begin position="696"/>
        <end position="718"/>
    </location>
</feature>
<feature type="compositionally biased region" description="Low complexity" evidence="7">
    <location>
        <begin position="209"/>
        <end position="220"/>
    </location>
</feature>
<feature type="region of interest" description="Disordered" evidence="7">
    <location>
        <begin position="209"/>
        <end position="239"/>
    </location>
</feature>
<dbReference type="PANTHER" id="PTHR42873">
    <property type="entry name" value="RIBOSOMAL RNA LARGE SUBUNIT METHYLTRANSFERASE"/>
    <property type="match status" value="1"/>
</dbReference>
<gene>
    <name evidence="9" type="ORF">TGP89_227140</name>
</gene>
<dbReference type="InterPro" id="IPR041532">
    <property type="entry name" value="RlmI-like_PUA"/>
</dbReference>
<dbReference type="CDD" id="cd21153">
    <property type="entry name" value="PUA_RlmI"/>
    <property type="match status" value="1"/>
</dbReference>
<evidence type="ECO:0000313" key="10">
    <source>
        <dbReference type="Proteomes" id="UP000028828"/>
    </source>
</evidence>
<feature type="region of interest" description="Disordered" evidence="7">
    <location>
        <begin position="438"/>
        <end position="470"/>
    </location>
</feature>
<name>A0A086KDD4_TOXGO</name>
<keyword evidence="4" id="KW-0808">Transferase</keyword>
<dbReference type="GO" id="GO:0003723">
    <property type="term" value="F:RNA binding"/>
    <property type="evidence" value="ECO:0007669"/>
    <property type="project" value="InterPro"/>
</dbReference>
<feature type="region of interest" description="Disordered" evidence="7">
    <location>
        <begin position="563"/>
        <end position="590"/>
    </location>
</feature>
<sequence length="1094" mass="117825">MAHTVARTPGTRVDLWRRPRRRKSLSQSTAASFFVSPPKDSPLVLLAFPPGRSNSRMPSAETRAASSRKQVLESPLGLLLRRHSISLSPSLLGSACVSLCSACDCPAERDGERRQEKKDENRDFPESLVPGSEPLGRSAHAGRSALSSCSTRGRLGCSSHSVAVCYPFTVSGEPFPASSSRVSDMFSFASPLSARCLRQQACRSLSSSASLPSASVPLPSTFALSPPTRGDSGACPSGRREHWNASSLGSCSPSVGAFSPASASSSSSLGLLAFSRAFARVRATRGFSPHSQELSPFNTDSRPPLTEGPETEGPERPADEWRGGRRRSRGSPQQTKQREDEELEREAAGASEWLGDRNPLWGAAAKGEERGERRRPCNATTDDVKDAFPASSPSSSVSSETSRVPGKARKKTNKTHAAPSVLAVKWTAKAALEARNEVRATPQGTGANREEEVEEQKEEEFEKESQEGRTACSREVTRVRLLPAPSCHGGARRREKLFGGHPWVFQHEIANLEELRQVRTGALVEVGEDDGRLLGVGLLNRSASISVRLLRHARLQGRRLRLAQPHASSLSTSTPDSANAHSSSLPSPGVSSCSPSLPSISAASSFSDKSFPGLGFLLPPTPLLPCPIAEVASRLLRAIRRRRELVLSESTPLSSAFSSSSSYSVSSSGSSSAVSADAEEGRNRFSPSVLRLLKASSRARGRREGERERPGEQGDSKMETALQRTLFYRAVAGEADGLPGVEVDVFESLPEGGKTAQTIQLVRLLSVSARPLLPLVVEALEALPPSTCLAVQSLHSNKEKLAQGGAEFVTELVKGKNPCVWFEPLGLPVRPQLSTNLLLPPFAAYSPACQHLQSLCWSLTETLALQVAAPLSLLSVRAGPRAVAVVSALSRAAPREQGPKPESGTKGDGGFSRAHCGGRNAKVGERRGAKIESLVMLEEAATLADLAEETAKRNGLSEKASILFRLDIDVELEKMARSHLKFHLAYLHFPPVIKPCPTQRHGQFGSGYRPSFRGVCRALRTSLDLLHHNGILVYSMLLSKEENRDVGFDLLRSAVHAAGKKAMLLGAWGANFDQRILLSHDDLWYEHVYAVRVQ</sequence>
<protein>
    <recommendedName>
        <fullName evidence="8">RlmI-like PUA domain-containing protein</fullName>
    </recommendedName>
</protein>
<feature type="compositionally biased region" description="Basic and acidic residues" evidence="7">
    <location>
        <begin position="313"/>
        <end position="323"/>
    </location>
</feature>
<dbReference type="InterPro" id="IPR029063">
    <property type="entry name" value="SAM-dependent_MTases_sf"/>
</dbReference>
<evidence type="ECO:0000256" key="5">
    <source>
        <dbReference type="ARBA" id="ARBA00022691"/>
    </source>
</evidence>
<evidence type="ECO:0000256" key="1">
    <source>
        <dbReference type="ARBA" id="ARBA00004496"/>
    </source>
</evidence>
<evidence type="ECO:0000256" key="3">
    <source>
        <dbReference type="ARBA" id="ARBA00022603"/>
    </source>
</evidence>
<dbReference type="AlphaFoldDB" id="A0A086KDD4"/>
<reference evidence="9 10" key="1">
    <citation type="submission" date="2014-03" db="EMBL/GenBank/DDBJ databases">
        <authorList>
            <person name="Sibley D."/>
            <person name="Venepally P."/>
            <person name="Karamycheva S."/>
            <person name="Hadjithomas M."/>
            <person name="Khan A."/>
            <person name="Brunk B."/>
            <person name="Roos D."/>
            <person name="Caler E."/>
            <person name="Lorenzi H."/>
        </authorList>
    </citation>
    <scope>NUCLEOTIDE SEQUENCE [LARGE SCALE GENOMIC DNA]</scope>
    <source>
        <strain evidence="10">p89</strain>
    </source>
</reference>
<dbReference type="Gene3D" id="3.40.50.150">
    <property type="entry name" value="Vaccinia Virus protein VP39"/>
    <property type="match status" value="1"/>
</dbReference>
<evidence type="ECO:0000259" key="8">
    <source>
        <dbReference type="Pfam" id="PF17785"/>
    </source>
</evidence>
<feature type="compositionally biased region" description="Low complexity" evidence="7">
    <location>
        <begin position="654"/>
        <end position="676"/>
    </location>
</feature>
<comment type="caution">
    <text evidence="9">The sequence shown here is derived from an EMBL/GenBank/DDBJ whole genome shotgun (WGS) entry which is preliminary data.</text>
</comment>
<feature type="compositionally biased region" description="Low complexity" evidence="7">
    <location>
        <begin position="391"/>
        <end position="402"/>
    </location>
</feature>
<dbReference type="PANTHER" id="PTHR42873:SF1">
    <property type="entry name" value="S-ADENOSYLMETHIONINE-DEPENDENT METHYLTRANSFERASE DOMAIN-CONTAINING PROTEIN"/>
    <property type="match status" value="1"/>
</dbReference>
<evidence type="ECO:0000256" key="7">
    <source>
        <dbReference type="SAM" id="MobiDB-lite"/>
    </source>
</evidence>
<dbReference type="SUPFAM" id="SSF88697">
    <property type="entry name" value="PUA domain-like"/>
    <property type="match status" value="1"/>
</dbReference>
<feature type="domain" description="RlmI-like PUA" evidence="8">
    <location>
        <begin position="493"/>
        <end position="550"/>
    </location>
</feature>
<dbReference type="OrthoDB" id="333664at2759"/>
<dbReference type="Pfam" id="PF17785">
    <property type="entry name" value="PUA_3"/>
    <property type="match status" value="1"/>
</dbReference>
<keyword evidence="3" id="KW-0489">Methyltransferase</keyword>
<feature type="compositionally biased region" description="Basic and acidic residues" evidence="7">
    <location>
        <begin position="110"/>
        <end position="125"/>
    </location>
</feature>
<feature type="region of interest" description="Disordered" evidence="7">
    <location>
        <begin position="654"/>
        <end position="679"/>
    </location>
</feature>
<feature type="compositionally biased region" description="Basic and acidic residues" evidence="7">
    <location>
        <begin position="702"/>
        <end position="718"/>
    </location>
</feature>
<feature type="region of interest" description="Disordered" evidence="7">
    <location>
        <begin position="890"/>
        <end position="919"/>
    </location>
</feature>
<comment type="subcellular location">
    <subcellularLocation>
        <location evidence="1">Cytoplasm</location>
    </subcellularLocation>
</comment>
<evidence type="ECO:0000256" key="4">
    <source>
        <dbReference type="ARBA" id="ARBA00022679"/>
    </source>
</evidence>
<dbReference type="InterPro" id="IPR015947">
    <property type="entry name" value="PUA-like_sf"/>
</dbReference>
<organism evidence="9 10">
    <name type="scientific">Toxoplasma gondii p89</name>
    <dbReference type="NCBI Taxonomy" id="943119"/>
    <lineage>
        <taxon>Eukaryota</taxon>
        <taxon>Sar</taxon>
        <taxon>Alveolata</taxon>
        <taxon>Apicomplexa</taxon>
        <taxon>Conoidasida</taxon>
        <taxon>Coccidia</taxon>
        <taxon>Eucoccidiorida</taxon>
        <taxon>Eimeriorina</taxon>
        <taxon>Sarcocystidae</taxon>
        <taxon>Toxoplasma</taxon>
    </lineage>
</organism>
<feature type="compositionally biased region" description="Polar residues" evidence="7">
    <location>
        <begin position="289"/>
        <end position="301"/>
    </location>
</feature>
<dbReference type="VEuPathDB" id="ToxoDB:TGP89_227140"/>
<evidence type="ECO:0000256" key="2">
    <source>
        <dbReference type="ARBA" id="ARBA00022490"/>
    </source>
</evidence>
<evidence type="ECO:0000313" key="9">
    <source>
        <dbReference type="EMBL" id="KFG42402.1"/>
    </source>
</evidence>
<feature type="compositionally biased region" description="Basic and acidic residues" evidence="7">
    <location>
        <begin position="366"/>
        <end position="375"/>
    </location>
</feature>
<feature type="compositionally biased region" description="Basic and acidic residues" evidence="7">
    <location>
        <begin position="893"/>
        <end position="905"/>
    </location>
</feature>
<keyword evidence="2" id="KW-0963">Cytoplasm</keyword>
<evidence type="ECO:0000256" key="6">
    <source>
        <dbReference type="ARBA" id="ARBA00038091"/>
    </source>
</evidence>
<dbReference type="EMBL" id="AEYI02001024">
    <property type="protein sequence ID" value="KFG42402.1"/>
    <property type="molecule type" value="Genomic_DNA"/>
</dbReference>
<dbReference type="Gene3D" id="3.30.750.80">
    <property type="entry name" value="RNA methyltransferase domain (HRMD) like"/>
    <property type="match status" value="1"/>
</dbReference>
<feature type="region of interest" description="Disordered" evidence="7">
    <location>
        <begin position="110"/>
        <end position="140"/>
    </location>
</feature>
<proteinExistence type="inferred from homology"/>
<accession>A0A086KDD4</accession>
<feature type="region of interest" description="Disordered" evidence="7">
    <location>
        <begin position="288"/>
        <end position="417"/>
    </location>
</feature>
<dbReference type="Gene3D" id="2.30.130.10">
    <property type="entry name" value="PUA domain"/>
    <property type="match status" value="1"/>
</dbReference>